<feature type="transmembrane region" description="Helical" evidence="8">
    <location>
        <begin position="38"/>
        <end position="56"/>
    </location>
</feature>
<feature type="transmembrane region" description="Helical" evidence="8">
    <location>
        <begin position="121"/>
        <end position="140"/>
    </location>
</feature>
<dbReference type="EMBL" id="FOYT01000001">
    <property type="protein sequence ID" value="SFR36727.1"/>
    <property type="molecule type" value="Genomic_DNA"/>
</dbReference>
<comment type="pathway">
    <text evidence="2">Carotenoid biosynthesis.</text>
</comment>
<feature type="transmembrane region" description="Helical" evidence="8">
    <location>
        <begin position="222"/>
        <end position="241"/>
    </location>
</feature>
<comment type="subcellular location">
    <subcellularLocation>
        <location evidence="1">Membrane</location>
        <topology evidence="1">Multi-pass membrane protein</topology>
    </subcellularLocation>
</comment>
<dbReference type="InterPro" id="IPR017825">
    <property type="entry name" value="Lycopene_cyclase_dom"/>
</dbReference>
<evidence type="ECO:0000313" key="10">
    <source>
        <dbReference type="EMBL" id="SFR36727.1"/>
    </source>
</evidence>
<dbReference type="Pfam" id="PF18916">
    <property type="entry name" value="Lycopene_cyc"/>
    <property type="match status" value="2"/>
</dbReference>
<evidence type="ECO:0000256" key="4">
    <source>
        <dbReference type="ARBA" id="ARBA00022746"/>
    </source>
</evidence>
<evidence type="ECO:0000256" key="6">
    <source>
        <dbReference type="ARBA" id="ARBA00023136"/>
    </source>
</evidence>
<dbReference type="Proteomes" id="UP000198531">
    <property type="component" value="Unassembled WGS sequence"/>
</dbReference>
<feature type="transmembrane region" description="Helical" evidence="8">
    <location>
        <begin position="6"/>
        <end position="26"/>
    </location>
</feature>
<dbReference type="GO" id="GO:0016020">
    <property type="term" value="C:membrane"/>
    <property type="evidence" value="ECO:0007669"/>
    <property type="project" value="UniProtKB-SubCell"/>
</dbReference>
<feature type="domain" description="Lycopene cyclase" evidence="9">
    <location>
        <begin position="14"/>
        <end position="99"/>
    </location>
</feature>
<evidence type="ECO:0000256" key="3">
    <source>
        <dbReference type="ARBA" id="ARBA00022692"/>
    </source>
</evidence>
<evidence type="ECO:0000256" key="2">
    <source>
        <dbReference type="ARBA" id="ARBA00004829"/>
    </source>
</evidence>
<name>A0A1I6G3V1_9EURY</name>
<feature type="transmembrane region" description="Helical" evidence="8">
    <location>
        <begin position="88"/>
        <end position="109"/>
    </location>
</feature>
<dbReference type="STRING" id="553469.SAMN04487947_0505"/>
<dbReference type="NCBIfam" id="TIGR03462">
    <property type="entry name" value="CarR_dom_SF"/>
    <property type="match status" value="2"/>
</dbReference>
<evidence type="ECO:0000256" key="1">
    <source>
        <dbReference type="ARBA" id="ARBA00004141"/>
    </source>
</evidence>
<keyword evidence="7" id="KW-0413">Isomerase</keyword>
<keyword evidence="11" id="KW-1185">Reference proteome</keyword>
<protein>
    <submittedName>
        <fullName evidence="10">Lycopene cyclase domain-containing protein</fullName>
    </submittedName>
</protein>
<dbReference type="GO" id="GO:0045436">
    <property type="term" value="F:lycopene beta cyclase activity"/>
    <property type="evidence" value="ECO:0007669"/>
    <property type="project" value="UniProtKB-ARBA"/>
</dbReference>
<organism evidence="10 11">
    <name type="scientific">Halogeometricum rufum</name>
    <dbReference type="NCBI Taxonomy" id="553469"/>
    <lineage>
        <taxon>Archaea</taxon>
        <taxon>Methanobacteriati</taxon>
        <taxon>Methanobacteriota</taxon>
        <taxon>Stenosarchaea group</taxon>
        <taxon>Halobacteria</taxon>
        <taxon>Halobacteriales</taxon>
        <taxon>Haloferacaceae</taxon>
        <taxon>Halogeometricum</taxon>
    </lineage>
</organism>
<gene>
    <name evidence="10" type="ORF">SAMN04487947_0505</name>
</gene>
<feature type="domain" description="Lycopene cyclase" evidence="9">
    <location>
        <begin position="162"/>
        <end position="231"/>
    </location>
</feature>
<reference evidence="11" key="1">
    <citation type="submission" date="2016-10" db="EMBL/GenBank/DDBJ databases">
        <authorList>
            <person name="Varghese N."/>
            <person name="Submissions S."/>
        </authorList>
    </citation>
    <scope>NUCLEOTIDE SEQUENCE [LARGE SCALE GENOMIC DNA]</scope>
    <source>
        <strain evidence="11">CGMCC 1.7736</strain>
    </source>
</reference>
<dbReference type="OrthoDB" id="241129at2157"/>
<sequence>MTARLTYFGFHAVFVLPALAILGLVVYRRRDRIAARDWRFRLVGTAVLAAIALVYTTPWDNYLISRGVWWYGDGAVAATVWLAPVEEYVFILLQPLVVACWLFVLPTPSTDPVEVTRRQRLWGVLAGVAVGVVGGVLLALGGGTYYLGAILAWAAPVLALQWGFGWPYLWAVRRTFALAVAVPTLYFWVADWFAIWLDIWYISPAHTTGVSLLGLPVEEATFFLVTNLFVVQGLLLFLWVVDRWR</sequence>
<evidence type="ECO:0000313" key="11">
    <source>
        <dbReference type="Proteomes" id="UP000198531"/>
    </source>
</evidence>
<keyword evidence="3 8" id="KW-0812">Transmembrane</keyword>
<dbReference type="RefSeq" id="WP_089804279.1">
    <property type="nucleotide sequence ID" value="NZ_FOYT01000001.1"/>
</dbReference>
<evidence type="ECO:0000256" key="5">
    <source>
        <dbReference type="ARBA" id="ARBA00022989"/>
    </source>
</evidence>
<dbReference type="GO" id="GO:0016117">
    <property type="term" value="P:carotenoid biosynthetic process"/>
    <property type="evidence" value="ECO:0007669"/>
    <property type="project" value="UniProtKB-KW"/>
</dbReference>
<evidence type="ECO:0000259" key="9">
    <source>
        <dbReference type="Pfam" id="PF18916"/>
    </source>
</evidence>
<keyword evidence="6 8" id="KW-0472">Membrane</keyword>
<accession>A0A1I6G3V1</accession>
<feature type="transmembrane region" description="Helical" evidence="8">
    <location>
        <begin position="176"/>
        <end position="202"/>
    </location>
</feature>
<keyword evidence="4" id="KW-0125">Carotenoid biosynthesis</keyword>
<proteinExistence type="predicted"/>
<dbReference type="GO" id="GO:0016872">
    <property type="term" value="F:intramolecular lyase activity"/>
    <property type="evidence" value="ECO:0007669"/>
    <property type="project" value="InterPro"/>
</dbReference>
<evidence type="ECO:0000256" key="7">
    <source>
        <dbReference type="ARBA" id="ARBA00023235"/>
    </source>
</evidence>
<keyword evidence="5 8" id="KW-1133">Transmembrane helix</keyword>
<dbReference type="AlphaFoldDB" id="A0A1I6G3V1"/>
<feature type="transmembrane region" description="Helical" evidence="8">
    <location>
        <begin position="146"/>
        <end position="164"/>
    </location>
</feature>
<evidence type="ECO:0000256" key="8">
    <source>
        <dbReference type="SAM" id="Phobius"/>
    </source>
</evidence>